<organism evidence="1 2">
    <name type="scientific">Tilletiopsis washingtonensis</name>
    <dbReference type="NCBI Taxonomy" id="58919"/>
    <lineage>
        <taxon>Eukaryota</taxon>
        <taxon>Fungi</taxon>
        <taxon>Dikarya</taxon>
        <taxon>Basidiomycota</taxon>
        <taxon>Ustilaginomycotina</taxon>
        <taxon>Exobasidiomycetes</taxon>
        <taxon>Entylomatales</taxon>
        <taxon>Entylomatales incertae sedis</taxon>
        <taxon>Tilletiopsis</taxon>
    </lineage>
</organism>
<reference evidence="1 2" key="1">
    <citation type="journal article" date="2018" name="Mol. Biol. Evol.">
        <title>Broad Genomic Sampling Reveals a Smut Pathogenic Ancestry of the Fungal Clade Ustilaginomycotina.</title>
        <authorList>
            <person name="Kijpornyongpan T."/>
            <person name="Mondo S.J."/>
            <person name="Barry K."/>
            <person name="Sandor L."/>
            <person name="Lee J."/>
            <person name="Lipzen A."/>
            <person name="Pangilinan J."/>
            <person name="LaButti K."/>
            <person name="Hainaut M."/>
            <person name="Henrissat B."/>
            <person name="Grigoriev I.V."/>
            <person name="Spatafora J.W."/>
            <person name="Aime M.C."/>
        </authorList>
    </citation>
    <scope>NUCLEOTIDE SEQUENCE [LARGE SCALE GENOMIC DNA]</scope>
    <source>
        <strain evidence="1 2">MCA 4186</strain>
    </source>
</reference>
<dbReference type="Proteomes" id="UP000245946">
    <property type="component" value="Unassembled WGS sequence"/>
</dbReference>
<gene>
    <name evidence="1" type="ORF">FA09DRAFT_143632</name>
</gene>
<evidence type="ECO:0000313" key="2">
    <source>
        <dbReference type="Proteomes" id="UP000245946"/>
    </source>
</evidence>
<keyword evidence="2" id="KW-1185">Reference proteome</keyword>
<dbReference type="RefSeq" id="XP_025595800.1">
    <property type="nucleotide sequence ID" value="XM_025739136.1"/>
</dbReference>
<sequence>MLGTEGRERVRVQERHRKLRRLCTARRRLPRRCSSVRFPHCTHVSLSPFAAHLHSPSLSTCATARLSLSLLSLRARSSPPLSRLPPPPQTTCSMLPLISPLLRPLFPSRPLRARVWGVDVALRCFVECRLGNFLLRLCEQPRQMDDAVACSASLVRAAMRACHTSASATAHAASSGQEPSSHALRRRHRCRADARCCRWSHAAHGPLSAAASSSCSLLFPLVKFVNLARLEVDS</sequence>
<protein>
    <submittedName>
        <fullName evidence="1">Uncharacterized protein</fullName>
    </submittedName>
</protein>
<accession>A0A316Z1W3</accession>
<dbReference type="AlphaFoldDB" id="A0A316Z1W3"/>
<name>A0A316Z1W3_9BASI</name>
<proteinExistence type="predicted"/>
<dbReference type="EMBL" id="KZ819304">
    <property type="protein sequence ID" value="PWN95521.1"/>
    <property type="molecule type" value="Genomic_DNA"/>
</dbReference>
<evidence type="ECO:0000313" key="1">
    <source>
        <dbReference type="EMBL" id="PWN95521.1"/>
    </source>
</evidence>
<dbReference type="GeneID" id="37266682"/>